<name>A0A0K1PW90_9BACT</name>
<proteinExistence type="predicted"/>
<accession>A0A0K1PW90</accession>
<keyword evidence="2" id="KW-1185">Reference proteome</keyword>
<dbReference type="AlphaFoldDB" id="A0A0K1PW90"/>
<evidence type="ECO:0000313" key="1">
    <source>
        <dbReference type="EMBL" id="AKU97409.1"/>
    </source>
</evidence>
<dbReference type="STRING" id="1391654.AKJ09_04073"/>
<protein>
    <submittedName>
        <fullName evidence="1">Uncharacterized protein</fullName>
    </submittedName>
</protein>
<dbReference type="KEGG" id="llu:AKJ09_04073"/>
<reference evidence="1 2" key="1">
    <citation type="submission" date="2015-08" db="EMBL/GenBank/DDBJ databases">
        <authorList>
            <person name="Babu N.S."/>
            <person name="Beckwith C.J."/>
            <person name="Beseler K.G."/>
            <person name="Brison A."/>
            <person name="Carone J.V."/>
            <person name="Caskin T.P."/>
            <person name="Diamond M."/>
            <person name="Durham M.E."/>
            <person name="Foxe J.M."/>
            <person name="Go M."/>
            <person name="Henderson B.A."/>
            <person name="Jones I.B."/>
            <person name="McGettigan J.A."/>
            <person name="Micheletti S.J."/>
            <person name="Nasrallah M.E."/>
            <person name="Ortiz D."/>
            <person name="Piller C.R."/>
            <person name="Privatt S.R."/>
            <person name="Schneider S.L."/>
            <person name="Sharp S."/>
            <person name="Smith T.C."/>
            <person name="Stanton J.D."/>
            <person name="Ullery H.E."/>
            <person name="Wilson R.J."/>
            <person name="Serrano M.G."/>
            <person name="Buck G."/>
            <person name="Lee V."/>
            <person name="Wang Y."/>
            <person name="Carvalho R."/>
            <person name="Voegtly L."/>
            <person name="Shi R."/>
            <person name="Duckworth R."/>
            <person name="Johnson A."/>
            <person name="Loviza R."/>
            <person name="Walstead R."/>
            <person name="Shah Z."/>
            <person name="Kiflezghi M."/>
            <person name="Wade K."/>
            <person name="Ball S.L."/>
            <person name="Bradley K.W."/>
            <person name="Asai D.J."/>
            <person name="Bowman C.A."/>
            <person name="Russell D.A."/>
            <person name="Pope W.H."/>
            <person name="Jacobs-Sera D."/>
            <person name="Hendrix R.W."/>
            <person name="Hatfull G.F."/>
        </authorList>
    </citation>
    <scope>NUCLEOTIDE SEQUENCE [LARGE SCALE GENOMIC DNA]</scope>
    <source>
        <strain evidence="1 2">DSM 27648</strain>
    </source>
</reference>
<sequence>MSPLSRNFPKPSPIASLCTKKALFQAAGPVKPVYAARCVSGWGGSFLLPASLRRRCFSRRAVRSRSPNPRA</sequence>
<evidence type="ECO:0000313" key="2">
    <source>
        <dbReference type="Proteomes" id="UP000064967"/>
    </source>
</evidence>
<organism evidence="1 2">
    <name type="scientific">Labilithrix luteola</name>
    <dbReference type="NCBI Taxonomy" id="1391654"/>
    <lineage>
        <taxon>Bacteria</taxon>
        <taxon>Pseudomonadati</taxon>
        <taxon>Myxococcota</taxon>
        <taxon>Polyangia</taxon>
        <taxon>Polyangiales</taxon>
        <taxon>Labilitrichaceae</taxon>
        <taxon>Labilithrix</taxon>
    </lineage>
</organism>
<dbReference type="EMBL" id="CP012333">
    <property type="protein sequence ID" value="AKU97409.1"/>
    <property type="molecule type" value="Genomic_DNA"/>
</dbReference>
<gene>
    <name evidence="1" type="ORF">AKJ09_04073</name>
</gene>
<dbReference type="Proteomes" id="UP000064967">
    <property type="component" value="Chromosome"/>
</dbReference>